<dbReference type="GO" id="GO:0005886">
    <property type="term" value="C:plasma membrane"/>
    <property type="evidence" value="ECO:0007669"/>
    <property type="project" value="UniProtKB-SubCell"/>
</dbReference>
<feature type="transmembrane region" description="Helical" evidence="9">
    <location>
        <begin position="64"/>
        <end position="86"/>
    </location>
</feature>
<keyword evidence="6 9" id="KW-0812">Transmembrane</keyword>
<dbReference type="PROSITE" id="PS51012">
    <property type="entry name" value="ABC_TM2"/>
    <property type="match status" value="1"/>
</dbReference>
<feature type="transmembrane region" description="Helical" evidence="9">
    <location>
        <begin position="263"/>
        <end position="282"/>
    </location>
</feature>
<protein>
    <recommendedName>
        <fullName evidence="9">Transport permease protein</fullName>
    </recommendedName>
</protein>
<dbReference type="InterPro" id="IPR047817">
    <property type="entry name" value="ABC2_TM_bact-type"/>
</dbReference>
<reference evidence="12 13" key="1">
    <citation type="submission" date="2019-03" db="EMBL/GenBank/DDBJ databases">
        <title>Deep-cultivation of Planctomycetes and their phenomic and genomic characterization uncovers novel biology.</title>
        <authorList>
            <person name="Wiegand S."/>
            <person name="Jogler M."/>
            <person name="Boedeker C."/>
            <person name="Pinto D."/>
            <person name="Vollmers J."/>
            <person name="Rivas-Marin E."/>
            <person name="Kohn T."/>
            <person name="Peeters S.H."/>
            <person name="Heuer A."/>
            <person name="Rast P."/>
            <person name="Oberbeckmann S."/>
            <person name="Bunk B."/>
            <person name="Jeske O."/>
            <person name="Meyerdierks A."/>
            <person name="Storesund J.E."/>
            <person name="Kallscheuer N."/>
            <person name="Luecker S."/>
            <person name="Lage O.M."/>
            <person name="Pohl T."/>
            <person name="Merkel B.J."/>
            <person name="Hornburger P."/>
            <person name="Mueller R.-W."/>
            <person name="Bruemmer F."/>
            <person name="Labrenz M."/>
            <person name="Spormann A.M."/>
            <person name="Op den Camp H."/>
            <person name="Overmann J."/>
            <person name="Amann R."/>
            <person name="Jetten M.S.M."/>
            <person name="Mascher T."/>
            <person name="Medema M.H."/>
            <person name="Devos D.P."/>
            <person name="Kaster A.-K."/>
            <person name="Ovreas L."/>
            <person name="Rohde M."/>
            <person name="Galperin M.Y."/>
            <person name="Jogler C."/>
        </authorList>
    </citation>
    <scope>NUCLEOTIDE SEQUENCE [LARGE SCALE GENOMIC DNA]</scope>
    <source>
        <strain evidence="12 13">Enr13</strain>
    </source>
</reference>
<evidence type="ECO:0000256" key="10">
    <source>
        <dbReference type="SAM" id="MobiDB-lite"/>
    </source>
</evidence>
<evidence type="ECO:0000313" key="12">
    <source>
        <dbReference type="EMBL" id="QDV43140.1"/>
    </source>
</evidence>
<evidence type="ECO:0000256" key="7">
    <source>
        <dbReference type="ARBA" id="ARBA00022989"/>
    </source>
</evidence>
<evidence type="ECO:0000256" key="6">
    <source>
        <dbReference type="ARBA" id="ARBA00022692"/>
    </source>
</evidence>
<dbReference type="GO" id="GO:0015920">
    <property type="term" value="P:lipopolysaccharide transport"/>
    <property type="evidence" value="ECO:0007669"/>
    <property type="project" value="TreeGrafter"/>
</dbReference>
<feature type="compositionally biased region" description="Polar residues" evidence="10">
    <location>
        <begin position="1"/>
        <end position="10"/>
    </location>
</feature>
<name>A0A518HQM2_9BACT</name>
<feature type="domain" description="ABC transmembrane type-2" evidence="11">
    <location>
        <begin position="65"/>
        <end position="285"/>
    </location>
</feature>
<keyword evidence="3 9" id="KW-0813">Transport</keyword>
<evidence type="ECO:0000313" key="13">
    <source>
        <dbReference type="Proteomes" id="UP000319004"/>
    </source>
</evidence>
<dbReference type="Pfam" id="PF01061">
    <property type="entry name" value="ABC2_membrane"/>
    <property type="match status" value="1"/>
</dbReference>
<feature type="transmembrane region" description="Helical" evidence="9">
    <location>
        <begin position="98"/>
        <end position="117"/>
    </location>
</feature>
<sequence>MTTVSSSQPNAMPETEPPFDPVPVTVIEPPRGWIGINVGELWRYRDLFALLVQRDLVARYRQSIIGIGWAVLRPLISMIIFTFIFSKVAGIPSDGSPYALFTFSALLPWLYFSGTLQTSTSSIVGSAHLLRKVYFPRLILPLVGAVTGLVELLIQFVVLIGLMFWYQFAPGWQIVLAPLFILMAAASAVSAGLWLTALNVKYRDIGQAVPFLVQAWMWLCPIVYSSSQVPEEVRPIYALNPMVGVIEGFRWCFLGTTTPDWNIMAISFAVVLIMLLSGLLYFRKVEDGFADII</sequence>
<comment type="similarity">
    <text evidence="2 9">Belongs to the ABC-2 integral membrane protein family.</text>
</comment>
<keyword evidence="5" id="KW-0997">Cell inner membrane</keyword>
<keyword evidence="4 9" id="KW-1003">Cell membrane</keyword>
<evidence type="ECO:0000256" key="5">
    <source>
        <dbReference type="ARBA" id="ARBA00022519"/>
    </source>
</evidence>
<evidence type="ECO:0000256" key="9">
    <source>
        <dbReference type="RuleBase" id="RU361157"/>
    </source>
</evidence>
<dbReference type="AlphaFoldDB" id="A0A518HQM2"/>
<dbReference type="PANTHER" id="PTHR30413:SF8">
    <property type="entry name" value="TRANSPORT PERMEASE PROTEIN"/>
    <property type="match status" value="1"/>
</dbReference>
<evidence type="ECO:0000256" key="4">
    <source>
        <dbReference type="ARBA" id="ARBA00022475"/>
    </source>
</evidence>
<keyword evidence="8 9" id="KW-0472">Membrane</keyword>
<dbReference type="PANTHER" id="PTHR30413">
    <property type="entry name" value="INNER MEMBRANE TRANSPORT PERMEASE"/>
    <property type="match status" value="1"/>
</dbReference>
<gene>
    <name evidence="12" type="primary">tagG</name>
    <name evidence="12" type="ORF">Enr13x_29940</name>
</gene>
<dbReference type="InterPro" id="IPR013525">
    <property type="entry name" value="ABC2_TM"/>
</dbReference>
<organism evidence="12 13">
    <name type="scientific">Stieleria neptunia</name>
    <dbReference type="NCBI Taxonomy" id="2527979"/>
    <lineage>
        <taxon>Bacteria</taxon>
        <taxon>Pseudomonadati</taxon>
        <taxon>Planctomycetota</taxon>
        <taxon>Planctomycetia</taxon>
        <taxon>Pirellulales</taxon>
        <taxon>Pirellulaceae</taxon>
        <taxon>Stieleria</taxon>
    </lineage>
</organism>
<proteinExistence type="inferred from homology"/>
<keyword evidence="7 9" id="KW-1133">Transmembrane helix</keyword>
<feature type="transmembrane region" description="Helical" evidence="9">
    <location>
        <begin position="208"/>
        <end position="227"/>
    </location>
</feature>
<evidence type="ECO:0000256" key="1">
    <source>
        <dbReference type="ARBA" id="ARBA00004429"/>
    </source>
</evidence>
<dbReference type="Proteomes" id="UP000319004">
    <property type="component" value="Chromosome"/>
</dbReference>
<accession>A0A518HQM2</accession>
<dbReference type="EMBL" id="CP037423">
    <property type="protein sequence ID" value="QDV43140.1"/>
    <property type="molecule type" value="Genomic_DNA"/>
</dbReference>
<feature type="transmembrane region" description="Helical" evidence="9">
    <location>
        <begin position="138"/>
        <end position="166"/>
    </location>
</feature>
<dbReference type="GO" id="GO:0140359">
    <property type="term" value="F:ABC-type transporter activity"/>
    <property type="evidence" value="ECO:0007669"/>
    <property type="project" value="InterPro"/>
</dbReference>
<evidence type="ECO:0000256" key="3">
    <source>
        <dbReference type="ARBA" id="ARBA00022448"/>
    </source>
</evidence>
<feature type="transmembrane region" description="Helical" evidence="9">
    <location>
        <begin position="172"/>
        <end position="196"/>
    </location>
</feature>
<evidence type="ECO:0000259" key="11">
    <source>
        <dbReference type="PROSITE" id="PS51012"/>
    </source>
</evidence>
<comment type="subcellular location">
    <subcellularLocation>
        <location evidence="1">Cell inner membrane</location>
        <topology evidence="1">Multi-pass membrane protein</topology>
    </subcellularLocation>
    <subcellularLocation>
        <location evidence="9">Cell membrane</location>
        <topology evidence="9">Multi-pass membrane protein</topology>
    </subcellularLocation>
</comment>
<dbReference type="KEGG" id="snep:Enr13x_29940"/>
<keyword evidence="13" id="KW-1185">Reference proteome</keyword>
<evidence type="ECO:0000256" key="8">
    <source>
        <dbReference type="ARBA" id="ARBA00023136"/>
    </source>
</evidence>
<evidence type="ECO:0000256" key="2">
    <source>
        <dbReference type="ARBA" id="ARBA00007783"/>
    </source>
</evidence>
<feature type="region of interest" description="Disordered" evidence="10">
    <location>
        <begin position="1"/>
        <end position="22"/>
    </location>
</feature>